<dbReference type="STRING" id="167542.P9515_07271"/>
<dbReference type="InterPro" id="IPR013691">
    <property type="entry name" value="MeTrfase_14"/>
</dbReference>
<name>A2BVX5_PROM5</name>
<dbReference type="EMBL" id="CP000552">
    <property type="protein sequence ID" value="ABM71936.1"/>
    <property type="molecule type" value="Genomic_DNA"/>
</dbReference>
<gene>
    <name evidence="3" type="ordered locus">P9515_07271</name>
</gene>
<dbReference type="Gene3D" id="6.20.50.110">
    <property type="entry name" value="Methyltransferase, zinc-binding domain"/>
    <property type="match status" value="1"/>
</dbReference>
<dbReference type="Proteomes" id="UP000001589">
    <property type="component" value="Chromosome"/>
</dbReference>
<organism evidence="3 4">
    <name type="scientific">Prochlorococcus marinus (strain MIT 9515)</name>
    <dbReference type="NCBI Taxonomy" id="167542"/>
    <lineage>
        <taxon>Bacteria</taxon>
        <taxon>Bacillati</taxon>
        <taxon>Cyanobacteriota</taxon>
        <taxon>Cyanophyceae</taxon>
        <taxon>Synechococcales</taxon>
        <taxon>Prochlorococcaceae</taxon>
        <taxon>Prochlorococcus</taxon>
    </lineage>
</organism>
<dbReference type="Pfam" id="PF08421">
    <property type="entry name" value="Methyltransf_13"/>
    <property type="match status" value="1"/>
</dbReference>
<dbReference type="PANTHER" id="PTHR43861">
    <property type="entry name" value="TRANS-ACONITATE 2-METHYLTRANSFERASE-RELATED"/>
    <property type="match status" value="1"/>
</dbReference>
<dbReference type="eggNOG" id="COG2227">
    <property type="taxonomic scope" value="Bacteria"/>
</dbReference>
<protein>
    <recommendedName>
        <fullName evidence="5">Methyltransferase</fullName>
    </recommendedName>
</protein>
<dbReference type="Pfam" id="PF13489">
    <property type="entry name" value="Methyltransf_23"/>
    <property type="match status" value="1"/>
</dbReference>
<sequence length="418" mass="47353">MNNNHNLSNGKITCCQICSNKELINVINLGHQAPCDSLIWPEQLNQPEKRYPLNLQRCKECGLVQIDHVVEPQELFFAEYPYRSGITSTLANNLRNTASTIVKRYQLPKGGLAVDLGSNDGTLLEGFQKENMKVLGFEPTNIANLANEKGIKTIQKFFNDSLVPEIIKKYGKAEVITACNMFAHVSQLGSLIMGAENLLVDNGLFVTESHYLLDLIDTVQYDSIYHEHLKYYSVKSIIKLFEYYNFTVIDIDRIPNYGGSIRVYAKKGKSHEVSTKVENLLKEEVDRGLYNNLIYEDFKNKIKKSKLQLQNLILDGKNNNLKIVGIGCPGRATTLLSYCNLDADALDYIAEQSTSLKLGLFTPGTYIPIVDERIMFEDQPDIAIILSWHYWEPIVEKLRAKGLKSKIIIPLPEVRIID</sequence>
<dbReference type="InterPro" id="IPR013630">
    <property type="entry name" value="Methyltransf_Zn-bd_dom_put"/>
</dbReference>
<dbReference type="Pfam" id="PF08484">
    <property type="entry name" value="Methyltransf_14"/>
    <property type="match status" value="1"/>
</dbReference>
<dbReference type="GeneID" id="60201540"/>
<reference evidence="3 4" key="1">
    <citation type="journal article" date="2007" name="PLoS Genet.">
        <title>Patterns and implications of gene gain and loss in the evolution of Prochlorococcus.</title>
        <authorList>
            <person name="Kettler G.C."/>
            <person name="Martiny A.C."/>
            <person name="Huang K."/>
            <person name="Zucker J."/>
            <person name="Coleman M.L."/>
            <person name="Rodrigue S."/>
            <person name="Chen F."/>
            <person name="Lapidus A."/>
            <person name="Ferriera S."/>
            <person name="Johnson J."/>
            <person name="Steglich C."/>
            <person name="Church G.M."/>
            <person name="Richardson P."/>
            <person name="Chisholm S.W."/>
        </authorList>
    </citation>
    <scope>NUCLEOTIDE SEQUENCE [LARGE SCALE GENOMIC DNA]</scope>
    <source>
        <strain evidence="3 4">MIT 9515</strain>
    </source>
</reference>
<dbReference type="HOGENOM" id="CLU_038800_0_0_3"/>
<evidence type="ECO:0008006" key="5">
    <source>
        <dbReference type="Google" id="ProtNLM"/>
    </source>
</evidence>
<dbReference type="PANTHER" id="PTHR43861:SF5">
    <property type="entry name" value="BLL5978 PROTEIN"/>
    <property type="match status" value="1"/>
</dbReference>
<dbReference type="KEGG" id="pmc:P9515_07271"/>
<dbReference type="Gene3D" id="3.40.50.720">
    <property type="entry name" value="NAD(P)-binding Rossmann-like Domain"/>
    <property type="match status" value="1"/>
</dbReference>
<evidence type="ECO:0000259" key="1">
    <source>
        <dbReference type="Pfam" id="PF08421"/>
    </source>
</evidence>
<accession>A2BVX5</accession>
<dbReference type="SUPFAM" id="SSF53335">
    <property type="entry name" value="S-adenosyl-L-methionine-dependent methyltransferases"/>
    <property type="match status" value="1"/>
</dbReference>
<feature type="domain" description="Methyltransferase putative zinc binding" evidence="1">
    <location>
        <begin position="15"/>
        <end position="76"/>
    </location>
</feature>
<dbReference type="RefSeq" id="WP_011820041.1">
    <property type="nucleotide sequence ID" value="NC_008817.1"/>
</dbReference>
<dbReference type="AlphaFoldDB" id="A2BVX5"/>
<dbReference type="InterPro" id="IPR029063">
    <property type="entry name" value="SAM-dependent_MTases_sf"/>
</dbReference>
<evidence type="ECO:0000313" key="3">
    <source>
        <dbReference type="EMBL" id="ABM71936.1"/>
    </source>
</evidence>
<evidence type="ECO:0000259" key="2">
    <source>
        <dbReference type="Pfam" id="PF08484"/>
    </source>
</evidence>
<proteinExistence type="predicted"/>
<dbReference type="InterPro" id="IPR038576">
    <property type="entry name" value="Methyltransf_Zn-bd_dom_put_sf"/>
</dbReference>
<evidence type="ECO:0000313" key="4">
    <source>
        <dbReference type="Proteomes" id="UP000001589"/>
    </source>
</evidence>
<dbReference type="Gene3D" id="3.40.50.150">
    <property type="entry name" value="Vaccinia Virus protein VP39"/>
    <property type="match status" value="1"/>
</dbReference>
<feature type="domain" description="C-methyltransferase" evidence="2">
    <location>
        <begin position="256"/>
        <end position="412"/>
    </location>
</feature>
<dbReference type="OrthoDB" id="9815644at2"/>